<proteinExistence type="inferred from homology"/>
<evidence type="ECO:0000256" key="16">
    <source>
        <dbReference type="ARBA" id="ARBA00023209"/>
    </source>
</evidence>
<accession>A0A3N2QCK4</accession>
<keyword evidence="8" id="KW-1003">Cell membrane</keyword>
<evidence type="ECO:0000256" key="19">
    <source>
        <dbReference type="ARBA" id="ARBA00031825"/>
    </source>
</evidence>
<dbReference type="Proteomes" id="UP000270927">
    <property type="component" value="Unassembled WGS sequence"/>
</dbReference>
<evidence type="ECO:0000256" key="22">
    <source>
        <dbReference type="ARBA" id="ARBA00032743"/>
    </source>
</evidence>
<evidence type="ECO:0000256" key="20">
    <source>
        <dbReference type="ARBA" id="ARBA00032253"/>
    </source>
</evidence>
<evidence type="ECO:0000256" key="2">
    <source>
        <dbReference type="ARBA" id="ARBA00004651"/>
    </source>
</evidence>
<dbReference type="PANTHER" id="PTHR46382">
    <property type="entry name" value="PHOSPHATIDATE CYTIDYLYLTRANSFERASE"/>
    <property type="match status" value="1"/>
</dbReference>
<evidence type="ECO:0000256" key="11">
    <source>
        <dbReference type="ARBA" id="ARBA00022692"/>
    </source>
</evidence>
<dbReference type="RefSeq" id="WP_123662655.1">
    <property type="nucleotide sequence ID" value="NZ_RARA01000022.1"/>
</dbReference>
<organism evidence="26 27">
    <name type="scientific">Candidatus Cardinium hertigii</name>
    <dbReference type="NCBI Taxonomy" id="247481"/>
    <lineage>
        <taxon>Bacteria</taxon>
        <taxon>Pseudomonadati</taxon>
        <taxon>Bacteroidota</taxon>
        <taxon>Cytophagia</taxon>
        <taxon>Cytophagales</taxon>
        <taxon>Amoebophilaceae</taxon>
        <taxon>Candidatus Cardinium</taxon>
    </lineage>
</organism>
<evidence type="ECO:0000256" key="10">
    <source>
        <dbReference type="ARBA" id="ARBA00022679"/>
    </source>
</evidence>
<reference evidence="26 27" key="1">
    <citation type="submission" date="2018-09" db="EMBL/GenBank/DDBJ databases">
        <title>Comparative Genomics of Wolbachia-Cardinium Dual Endosymbiosis in a Plant-Parasitic Nematode.</title>
        <authorList>
            <person name="Brown A.M.V."/>
            <person name="Wasala S.K."/>
            <person name="Howe D.K."/>
            <person name="Peetz A.B."/>
            <person name="Zasada I.A."/>
            <person name="Denver D.R."/>
        </authorList>
    </citation>
    <scope>NUCLEOTIDE SEQUENCE [LARGE SCALE GENOMIC DNA]</scope>
    <source>
        <strain evidence="26 27">Pp_1</strain>
    </source>
</reference>
<evidence type="ECO:0000256" key="17">
    <source>
        <dbReference type="ARBA" id="ARBA00023264"/>
    </source>
</evidence>
<feature type="transmembrane region" description="Helical" evidence="24">
    <location>
        <begin position="12"/>
        <end position="28"/>
    </location>
</feature>
<comment type="subcellular location">
    <subcellularLocation>
        <location evidence="2">Cell membrane</location>
        <topology evidence="2">Multi-pass membrane protein</topology>
    </subcellularLocation>
</comment>
<feature type="transmembrane region" description="Helical" evidence="24">
    <location>
        <begin position="117"/>
        <end position="139"/>
    </location>
</feature>
<dbReference type="AlphaFoldDB" id="A0A3N2QCK4"/>
<dbReference type="GO" id="GO:0016024">
    <property type="term" value="P:CDP-diacylglycerol biosynthetic process"/>
    <property type="evidence" value="ECO:0007669"/>
    <property type="project" value="TreeGrafter"/>
</dbReference>
<keyword evidence="13 24" id="KW-1133">Transmembrane helix</keyword>
<evidence type="ECO:0000256" key="24">
    <source>
        <dbReference type="SAM" id="Phobius"/>
    </source>
</evidence>
<evidence type="ECO:0000313" key="25">
    <source>
        <dbReference type="EMBL" id="ROT47529.1"/>
    </source>
</evidence>
<evidence type="ECO:0000256" key="4">
    <source>
        <dbReference type="ARBA" id="ARBA00005189"/>
    </source>
</evidence>
<keyword evidence="12 26" id="KW-0548">Nucleotidyltransferase</keyword>
<keyword evidence="11 24" id="KW-0812">Transmembrane</keyword>
<sequence>MLLTQNNFLQRFLSGLFFTPVVIFAIFWSPWTYFFLFFYVMGLSMLEFYKLIKQAHVAPMRIYGIGLGLLCYTITFTYYLQHDFSSIIGYCAMPLIALIYIAALYSRKPTNPFLDIAATFLGIVYIALPCSILHGLAFFNGSYSYQLILGLLLIVWSQDVGAYLVGSTIGKIKLFERISPQKTWEGVGGGALFAIVVSYMVAYFLTIIPLWQWLSIAVITIFTGSYGDLVASLLKRSVDAKNSSEMIPGHGGILDKIDSLLLTIPAVVTFLKISKLCG</sequence>
<comment type="pathway">
    <text evidence="3">Phospholipid metabolism; CDP-diacylglycerol biosynthesis; CDP-diacylglycerol from sn-glycerol 3-phosphate: step 3/3.</text>
</comment>
<comment type="pathway">
    <text evidence="4">Lipid metabolism.</text>
</comment>
<evidence type="ECO:0000256" key="5">
    <source>
        <dbReference type="ARBA" id="ARBA00010185"/>
    </source>
</evidence>
<comment type="similarity">
    <text evidence="5">Belongs to the CDS family.</text>
</comment>
<evidence type="ECO:0000256" key="7">
    <source>
        <dbReference type="ARBA" id="ARBA00019373"/>
    </source>
</evidence>
<dbReference type="Pfam" id="PF01148">
    <property type="entry name" value="CTP_transf_1"/>
    <property type="match status" value="1"/>
</dbReference>
<keyword evidence="17" id="KW-1208">Phospholipid metabolism</keyword>
<protein>
    <recommendedName>
        <fullName evidence="7">Phosphatidate cytidylyltransferase</fullName>
        <ecNumber evidence="6">2.7.7.41</ecNumber>
    </recommendedName>
    <alternativeName>
        <fullName evidence="20">CDP-DAG synthase</fullName>
    </alternativeName>
    <alternativeName>
        <fullName evidence="22">CDP-DG synthase</fullName>
    </alternativeName>
    <alternativeName>
        <fullName evidence="18">CDP-diacylglycerol synthase</fullName>
    </alternativeName>
    <alternativeName>
        <fullName evidence="21">CDP-diglyceride pyrophosphorylase</fullName>
    </alternativeName>
    <alternativeName>
        <fullName evidence="23">CDP-diglyceride synthase</fullName>
    </alternativeName>
    <alternativeName>
        <fullName evidence="19">CTP:phosphatidate cytidylyltransferase</fullName>
    </alternativeName>
</protein>
<name>A0A3N2QCK4_9BACT</name>
<evidence type="ECO:0000256" key="9">
    <source>
        <dbReference type="ARBA" id="ARBA00022516"/>
    </source>
</evidence>
<evidence type="ECO:0000313" key="26">
    <source>
        <dbReference type="EMBL" id="ROT47536.1"/>
    </source>
</evidence>
<keyword evidence="15 24" id="KW-0472">Membrane</keyword>
<dbReference type="EMBL" id="RARA01000022">
    <property type="protein sequence ID" value="ROT47536.1"/>
    <property type="molecule type" value="Genomic_DNA"/>
</dbReference>
<evidence type="ECO:0000256" key="3">
    <source>
        <dbReference type="ARBA" id="ARBA00005119"/>
    </source>
</evidence>
<gene>
    <name evidence="25" type="ORF">EDM02_02050</name>
    <name evidence="26" type="ORF">EDM02_02115</name>
</gene>
<evidence type="ECO:0000256" key="23">
    <source>
        <dbReference type="ARBA" id="ARBA00033406"/>
    </source>
</evidence>
<feature type="transmembrane region" description="Helical" evidence="24">
    <location>
        <begin position="64"/>
        <end position="81"/>
    </location>
</feature>
<evidence type="ECO:0000256" key="6">
    <source>
        <dbReference type="ARBA" id="ARBA00012487"/>
    </source>
</evidence>
<evidence type="ECO:0000256" key="8">
    <source>
        <dbReference type="ARBA" id="ARBA00022475"/>
    </source>
</evidence>
<evidence type="ECO:0000256" key="1">
    <source>
        <dbReference type="ARBA" id="ARBA00001698"/>
    </source>
</evidence>
<dbReference type="EC" id="2.7.7.41" evidence="6"/>
<dbReference type="EMBL" id="RARA01000022">
    <property type="protein sequence ID" value="ROT47529.1"/>
    <property type="molecule type" value="Genomic_DNA"/>
</dbReference>
<feature type="transmembrane region" description="Helical" evidence="24">
    <location>
        <begin position="186"/>
        <end position="205"/>
    </location>
</feature>
<comment type="catalytic activity">
    <reaction evidence="1">
        <text>a 1,2-diacyl-sn-glycero-3-phosphate + CTP + H(+) = a CDP-1,2-diacyl-sn-glycerol + diphosphate</text>
        <dbReference type="Rhea" id="RHEA:16229"/>
        <dbReference type="ChEBI" id="CHEBI:15378"/>
        <dbReference type="ChEBI" id="CHEBI:33019"/>
        <dbReference type="ChEBI" id="CHEBI:37563"/>
        <dbReference type="ChEBI" id="CHEBI:58332"/>
        <dbReference type="ChEBI" id="CHEBI:58608"/>
        <dbReference type="EC" id="2.7.7.41"/>
    </reaction>
</comment>
<comment type="caution">
    <text evidence="26">The sequence shown here is derived from an EMBL/GenBank/DDBJ whole genome shotgun (WGS) entry which is preliminary data.</text>
</comment>
<feature type="transmembrane region" description="Helical" evidence="24">
    <location>
        <begin position="87"/>
        <end position="105"/>
    </location>
</feature>
<evidence type="ECO:0000256" key="15">
    <source>
        <dbReference type="ARBA" id="ARBA00023136"/>
    </source>
</evidence>
<keyword evidence="14" id="KW-0443">Lipid metabolism</keyword>
<dbReference type="PANTHER" id="PTHR46382:SF1">
    <property type="entry name" value="PHOSPHATIDATE CYTIDYLYLTRANSFERASE"/>
    <property type="match status" value="1"/>
</dbReference>
<evidence type="ECO:0000256" key="13">
    <source>
        <dbReference type="ARBA" id="ARBA00022989"/>
    </source>
</evidence>
<keyword evidence="10 26" id="KW-0808">Transferase</keyword>
<keyword evidence="27" id="KW-1185">Reference proteome</keyword>
<dbReference type="OrthoDB" id="9799199at2"/>
<evidence type="ECO:0000256" key="14">
    <source>
        <dbReference type="ARBA" id="ARBA00023098"/>
    </source>
</evidence>
<dbReference type="GO" id="GO:0004605">
    <property type="term" value="F:phosphatidate cytidylyltransferase activity"/>
    <property type="evidence" value="ECO:0007669"/>
    <property type="project" value="UniProtKB-EC"/>
</dbReference>
<evidence type="ECO:0000256" key="18">
    <source>
        <dbReference type="ARBA" id="ARBA00029893"/>
    </source>
</evidence>
<evidence type="ECO:0000256" key="12">
    <source>
        <dbReference type="ARBA" id="ARBA00022695"/>
    </source>
</evidence>
<feature type="transmembrane region" description="Helical" evidence="24">
    <location>
        <begin position="211"/>
        <end position="234"/>
    </location>
</feature>
<evidence type="ECO:0000256" key="21">
    <source>
        <dbReference type="ARBA" id="ARBA00032396"/>
    </source>
</evidence>
<feature type="transmembrane region" description="Helical" evidence="24">
    <location>
        <begin position="145"/>
        <end position="165"/>
    </location>
</feature>
<evidence type="ECO:0000313" key="27">
    <source>
        <dbReference type="Proteomes" id="UP000270927"/>
    </source>
</evidence>
<keyword evidence="9" id="KW-0444">Lipid biosynthesis</keyword>
<dbReference type="GO" id="GO:0005886">
    <property type="term" value="C:plasma membrane"/>
    <property type="evidence" value="ECO:0007669"/>
    <property type="project" value="UniProtKB-SubCell"/>
</dbReference>
<keyword evidence="16" id="KW-0594">Phospholipid biosynthesis</keyword>